<feature type="compositionally biased region" description="Low complexity" evidence="1">
    <location>
        <begin position="31"/>
        <end position="40"/>
    </location>
</feature>
<protein>
    <submittedName>
        <fullName evidence="2">Uncharacterized protein</fullName>
    </submittedName>
</protein>
<feature type="compositionally biased region" description="Polar residues" evidence="1">
    <location>
        <begin position="229"/>
        <end position="242"/>
    </location>
</feature>
<dbReference type="Proteomes" id="UP000326924">
    <property type="component" value="Unassembled WGS sequence"/>
</dbReference>
<comment type="caution">
    <text evidence="2">The sequence shown here is derived from an EMBL/GenBank/DDBJ whole genome shotgun (WGS) entry which is preliminary data.</text>
</comment>
<sequence>MMSPPHAILSAEDSAFSSAAMAFPPSPPPQSQQSNSAFASKKPVSTGLLTPPRESATISDSIPNPGDKAELWSPLTPPGSPISLPLPTPGAFDPLLQDSSLAAFMSPPVAPTRLRSPSDQADWGCKLLNPSDGLPQTPRSSPELPNAPLTPPGSPDRGEVSESALHRDSHVEISYDEMSFDDMSFDDTSFDDTSFDDMAFDDTSFDDMSFDDMDIEHPDDGPEDIMASPQPQIGSQDVVSSQEQADDVASPQRHIVVPEGAASLAELAPELKRALLNLSCGIDVVLRAMANQHSLASEQTQALQQILLAEMPGLLYTPPTGSAALINRKSPTTYLTPAPYLPEHPGNTKFYRHLKFRELNLQDLAPAEYFGWARHFQHKQWGQHGFPESAIGHKDIHAVSSLIDENYSVYYGTGVSETGDITRYVSWEEARLHYYSSHGCYASSSGHSWRSALSCPAETWRSAQKLALTSRGDGKAITTTLRPDTRLLPRGVYEHGSGFTRAIPEILRPYGTLPRVPAAPYAVRAGSPLRPRPATQEARAKPKTADSVRVLEGIRRQQLPAEEQQPQPRTGSRMLEQLRLFKISHAHLFPEAARAAAVAAKMK</sequence>
<feature type="region of interest" description="Disordered" evidence="1">
    <location>
        <begin position="524"/>
        <end position="546"/>
    </location>
</feature>
<organism evidence="2 3">
    <name type="scientific">Sphaerosporella brunnea</name>
    <dbReference type="NCBI Taxonomy" id="1250544"/>
    <lineage>
        <taxon>Eukaryota</taxon>
        <taxon>Fungi</taxon>
        <taxon>Dikarya</taxon>
        <taxon>Ascomycota</taxon>
        <taxon>Pezizomycotina</taxon>
        <taxon>Pezizomycetes</taxon>
        <taxon>Pezizales</taxon>
        <taxon>Pyronemataceae</taxon>
        <taxon>Sphaerosporella</taxon>
    </lineage>
</organism>
<gene>
    <name evidence="2" type="ORF">FN846DRAFT_916090</name>
</gene>
<proteinExistence type="predicted"/>
<dbReference type="InParanoid" id="A0A5J5F984"/>
<dbReference type="EMBL" id="VXIS01000013">
    <property type="protein sequence ID" value="KAA8913651.1"/>
    <property type="molecule type" value="Genomic_DNA"/>
</dbReference>
<reference evidence="2 3" key="1">
    <citation type="submission" date="2019-09" db="EMBL/GenBank/DDBJ databases">
        <title>Draft genome of the ectomycorrhizal ascomycete Sphaerosporella brunnea.</title>
        <authorList>
            <consortium name="DOE Joint Genome Institute"/>
            <person name="Benucci G.M."/>
            <person name="Marozzi G."/>
            <person name="Antonielli L."/>
            <person name="Sanchez S."/>
            <person name="Marco P."/>
            <person name="Wang X."/>
            <person name="Falini L.B."/>
            <person name="Barry K."/>
            <person name="Haridas S."/>
            <person name="Lipzen A."/>
            <person name="Labutti K."/>
            <person name="Grigoriev I.V."/>
            <person name="Murat C."/>
            <person name="Martin F."/>
            <person name="Albertini E."/>
            <person name="Donnini D."/>
            <person name="Bonito G."/>
        </authorList>
    </citation>
    <scope>NUCLEOTIDE SEQUENCE [LARGE SCALE GENOMIC DNA]</scope>
    <source>
        <strain evidence="2 3">Sb_GMNB300</strain>
    </source>
</reference>
<keyword evidence="3" id="KW-1185">Reference proteome</keyword>
<accession>A0A5J5F984</accession>
<name>A0A5J5F984_9PEZI</name>
<dbReference type="AlphaFoldDB" id="A0A5J5F984"/>
<feature type="region of interest" description="Disordered" evidence="1">
    <location>
        <begin position="19"/>
        <end position="95"/>
    </location>
</feature>
<feature type="region of interest" description="Disordered" evidence="1">
    <location>
        <begin position="107"/>
        <end position="166"/>
    </location>
</feature>
<feature type="compositionally biased region" description="Pro residues" evidence="1">
    <location>
        <begin position="75"/>
        <end position="88"/>
    </location>
</feature>
<feature type="compositionally biased region" description="Basic and acidic residues" evidence="1">
    <location>
        <begin position="156"/>
        <end position="166"/>
    </location>
</feature>
<evidence type="ECO:0000256" key="1">
    <source>
        <dbReference type="SAM" id="MobiDB-lite"/>
    </source>
</evidence>
<feature type="region of interest" description="Disordered" evidence="1">
    <location>
        <begin position="216"/>
        <end position="242"/>
    </location>
</feature>
<evidence type="ECO:0000313" key="3">
    <source>
        <dbReference type="Proteomes" id="UP000326924"/>
    </source>
</evidence>
<evidence type="ECO:0000313" key="2">
    <source>
        <dbReference type="EMBL" id="KAA8913651.1"/>
    </source>
</evidence>